<dbReference type="AlphaFoldDB" id="A0A0N0U8L0"/>
<reference evidence="3" key="1">
    <citation type="submission" date="2015-07" db="EMBL/GenBank/DDBJ databases">
        <authorList>
            <person name="Zylicz-Stachula A."/>
            <person name="Jezewska-Frackowiak J."/>
            <person name="Czajkowska E."/>
            <person name="Skowron P.M."/>
        </authorList>
    </citation>
    <scope>NUCLEOTIDE SEQUENCE [LARGE SCALE GENOMIC DNA]</scope>
    <source>
        <strain evidence="3">ATCC 25104 / DSM 625 / JCM 10724 / NBRC 103206 / NCIMB 11243 / YT-1</strain>
    </source>
</reference>
<keyword evidence="1" id="KW-0472">Membrane</keyword>
<dbReference type="PATRIC" id="fig|271.14.peg.1525"/>
<evidence type="ECO:0000313" key="2">
    <source>
        <dbReference type="EMBL" id="KOX90260.1"/>
    </source>
</evidence>
<dbReference type="Proteomes" id="UP000037685">
    <property type="component" value="Unassembled WGS sequence"/>
</dbReference>
<organism evidence="2 3">
    <name type="scientific">Thermus aquaticus</name>
    <dbReference type="NCBI Taxonomy" id="271"/>
    <lineage>
        <taxon>Bacteria</taxon>
        <taxon>Thermotogati</taxon>
        <taxon>Deinococcota</taxon>
        <taxon>Deinococci</taxon>
        <taxon>Thermales</taxon>
        <taxon>Thermaceae</taxon>
        <taxon>Thermus</taxon>
    </lineage>
</organism>
<comment type="caution">
    <text evidence="2">The sequence shown here is derived from an EMBL/GenBank/DDBJ whole genome shotgun (WGS) entry which is preliminary data.</text>
</comment>
<keyword evidence="1" id="KW-1133">Transmembrane helix</keyword>
<gene>
    <name evidence="2" type="ORF">BVI061214_01449</name>
</gene>
<dbReference type="EMBL" id="LHCI01000106">
    <property type="protein sequence ID" value="KOX90260.1"/>
    <property type="molecule type" value="Genomic_DNA"/>
</dbReference>
<keyword evidence="1" id="KW-0812">Transmembrane</keyword>
<feature type="transmembrane region" description="Helical" evidence="1">
    <location>
        <begin position="6"/>
        <end position="26"/>
    </location>
</feature>
<evidence type="ECO:0000313" key="3">
    <source>
        <dbReference type="Proteomes" id="UP000037685"/>
    </source>
</evidence>
<protein>
    <submittedName>
        <fullName evidence="2">Uncharacterized protein</fullName>
    </submittedName>
</protein>
<feature type="transmembrane region" description="Helical" evidence="1">
    <location>
        <begin position="67"/>
        <end position="87"/>
    </location>
</feature>
<evidence type="ECO:0000256" key="1">
    <source>
        <dbReference type="SAM" id="Phobius"/>
    </source>
</evidence>
<name>A0A0N0U8L0_THEAQ</name>
<proteinExistence type="predicted"/>
<sequence>MKLLRFYLGSLSALFAFYLLGHYLLGFPFPTPWILLQIALGVALGLGLGLLYHRIWPLPPPGLGRVVRLFVLLPPAFVLGVGLVVLFQAQVALPYIVPLIAWLTPDHGPKDHPTPKGPA</sequence>
<feature type="transmembrane region" description="Helical" evidence="1">
    <location>
        <begin position="33"/>
        <end position="55"/>
    </location>
</feature>
<accession>A0A0N0U8L0</accession>
<dbReference type="RefSeq" id="WP_053767861.1">
    <property type="nucleotide sequence ID" value="NZ_LHCI01000106.1"/>
</dbReference>